<comment type="subcellular location">
    <subcellularLocation>
        <location evidence="1">Nucleus</location>
    </subcellularLocation>
</comment>
<proteinExistence type="predicted"/>
<feature type="domain" description="Transcription initiation factor TFIID subunit 1 histone acetyltransferase" evidence="3">
    <location>
        <begin position="211"/>
        <end position="658"/>
    </location>
</feature>
<dbReference type="RefSeq" id="XP_064769573.1">
    <property type="nucleotide sequence ID" value="XM_064910371.1"/>
</dbReference>
<dbReference type="PANTHER" id="PTHR13900">
    <property type="entry name" value="TRANSCRIPTION INITIATION FACTOR TFIID"/>
    <property type="match status" value="1"/>
</dbReference>
<dbReference type="EMBL" id="JBBJBU010000002">
    <property type="protein sequence ID" value="KAK7206540.1"/>
    <property type="molecule type" value="Genomic_DNA"/>
</dbReference>
<organism evidence="4 5">
    <name type="scientific">Myxozyma melibiosi</name>
    <dbReference type="NCBI Taxonomy" id="54550"/>
    <lineage>
        <taxon>Eukaryota</taxon>
        <taxon>Fungi</taxon>
        <taxon>Dikarya</taxon>
        <taxon>Ascomycota</taxon>
        <taxon>Saccharomycotina</taxon>
        <taxon>Lipomycetes</taxon>
        <taxon>Lipomycetales</taxon>
        <taxon>Lipomycetaceae</taxon>
        <taxon>Myxozyma</taxon>
    </lineage>
</organism>
<reference evidence="4 5" key="1">
    <citation type="submission" date="2024-03" db="EMBL/GenBank/DDBJ databases">
        <title>Genome-scale model development and genomic sequencing of the oleaginous clade Lipomyces.</title>
        <authorList>
            <consortium name="Lawrence Berkeley National Laboratory"/>
            <person name="Czajka J.J."/>
            <person name="Han Y."/>
            <person name="Kim J."/>
            <person name="Mondo S.J."/>
            <person name="Hofstad B.A."/>
            <person name="Robles A."/>
            <person name="Haridas S."/>
            <person name="Riley R."/>
            <person name="LaButti K."/>
            <person name="Pangilinan J."/>
            <person name="Andreopoulos W."/>
            <person name="Lipzen A."/>
            <person name="Yan J."/>
            <person name="Wang M."/>
            <person name="Ng V."/>
            <person name="Grigoriev I.V."/>
            <person name="Spatafora J.W."/>
            <person name="Magnuson J.K."/>
            <person name="Baker S.E."/>
            <person name="Pomraning K.R."/>
        </authorList>
    </citation>
    <scope>NUCLEOTIDE SEQUENCE [LARGE SCALE GENOMIC DNA]</scope>
    <source>
        <strain evidence="4 5">Phaff 52-87</strain>
    </source>
</reference>
<dbReference type="Proteomes" id="UP001498771">
    <property type="component" value="Unassembled WGS sequence"/>
</dbReference>
<dbReference type="InterPro" id="IPR022591">
    <property type="entry name" value="TAF1_HAT_dom"/>
</dbReference>
<sequence length="662" mass="75705">MEESKPVRMSYLFASEAVKLVLPKPATVSQCVPTRANLDADKDQRKLFGSHIRIRGSLLDRPGTVQIDLKDSNSRKRRSQKRSSAPLERRLTKEEEELLFACYDWESKVIWDIDSDSEMENGAADLATKKLKTTTINTSVDDDIYWIDEEDYVDGIDDEAILEGNLDELANRVVLDLNDPQLLVYTAQRRDYAKRELRTTAMREELFQKRYNVSNDQAYDLLKENYQSRVRATVGNLTIDHAMPALRLQSPYYKVKLSKSQARSFHRPNLVVRPNTVIHFSKTRHRKKKKDRGKDLHEILATSNDLSLCDGCNFVLLEYAEEHPIIMSNYGMGSKILNYYRKKNDEDESRPKLSIGEAYVLNSQDRSPFWNFGFVDPGETAPTLYNRLVRAPLYKHEPYKTDFLMIRGTGGGNPGQKYFLRTIPHLFTVGQTFPVTEVPSPRSRRVTTASKNRLKMIVYRVLHKSDKERILVKGISQHFPDQNDMQNRQRLKEFMEYQRTGEDQGFWKIKPTDTLPNEDGIRGMVTPEEITLLETMQVSQQFLEDQGYGGGKDDDEQHEGMSTEEKLAPWITSKNFINATQGKAMLELHGEGDPTGTGLGFSFIRTSMKGGFKAAAGSVTEQPVDKSKLGGHSYNVALQQKAYEEEIRRIWNAQKADLSAAK</sequence>
<gene>
    <name evidence="4" type="ORF">BZA70DRAFT_236230</name>
</gene>
<dbReference type="Pfam" id="PF12157">
    <property type="entry name" value="DUF3591"/>
    <property type="match status" value="1"/>
</dbReference>
<evidence type="ECO:0000313" key="4">
    <source>
        <dbReference type="EMBL" id="KAK7206540.1"/>
    </source>
</evidence>
<dbReference type="GeneID" id="90035883"/>
<name>A0ABR1F9M2_9ASCO</name>
<evidence type="ECO:0000256" key="2">
    <source>
        <dbReference type="ARBA" id="ARBA00023242"/>
    </source>
</evidence>
<dbReference type="PANTHER" id="PTHR13900:SF0">
    <property type="entry name" value="TRANSCRIPTION INITIATION FACTOR TFIID SUBUNIT 1"/>
    <property type="match status" value="1"/>
</dbReference>
<accession>A0ABR1F9M2</accession>
<dbReference type="InterPro" id="IPR040240">
    <property type="entry name" value="TAF1"/>
</dbReference>
<evidence type="ECO:0000313" key="5">
    <source>
        <dbReference type="Proteomes" id="UP001498771"/>
    </source>
</evidence>
<protein>
    <recommendedName>
        <fullName evidence="3">Transcription initiation factor TFIID subunit 1 histone acetyltransferase domain-containing protein</fullName>
    </recommendedName>
</protein>
<evidence type="ECO:0000259" key="3">
    <source>
        <dbReference type="Pfam" id="PF12157"/>
    </source>
</evidence>
<comment type="caution">
    <text evidence="4">The sequence shown here is derived from an EMBL/GenBank/DDBJ whole genome shotgun (WGS) entry which is preliminary data.</text>
</comment>
<keyword evidence="2" id="KW-0539">Nucleus</keyword>
<keyword evidence="5" id="KW-1185">Reference proteome</keyword>
<evidence type="ECO:0000256" key="1">
    <source>
        <dbReference type="ARBA" id="ARBA00004123"/>
    </source>
</evidence>